<dbReference type="EMBL" id="CP017755">
    <property type="protein sequence ID" value="AOZ09565.1"/>
    <property type="molecule type" value="Genomic_DNA"/>
</dbReference>
<evidence type="ECO:0000256" key="1">
    <source>
        <dbReference type="ARBA" id="ARBA00006484"/>
    </source>
</evidence>
<dbReference type="PANTHER" id="PTHR44196:SF1">
    <property type="entry name" value="DEHYDROGENASE_REDUCTASE SDR FAMILY MEMBER 7B"/>
    <property type="match status" value="1"/>
</dbReference>
<evidence type="ECO:0000313" key="4">
    <source>
        <dbReference type="EMBL" id="AOZ09565.1"/>
    </source>
</evidence>
<dbReference type="InterPro" id="IPR002347">
    <property type="entry name" value="SDR_fam"/>
</dbReference>
<dbReference type="Proteomes" id="UP000177515">
    <property type="component" value="Chromosome 2"/>
</dbReference>
<name>A0ABN4TX18_9BURK</name>
<dbReference type="InterPro" id="IPR020904">
    <property type="entry name" value="Sc_DH/Rdtase_CS"/>
</dbReference>
<dbReference type="PRINTS" id="PR00081">
    <property type="entry name" value="GDHRDH"/>
</dbReference>
<organism evidence="4 5">
    <name type="scientific">Cupriavidus malaysiensis</name>
    <dbReference type="NCBI Taxonomy" id="367825"/>
    <lineage>
        <taxon>Bacteria</taxon>
        <taxon>Pseudomonadati</taxon>
        <taxon>Pseudomonadota</taxon>
        <taxon>Betaproteobacteria</taxon>
        <taxon>Burkholderiales</taxon>
        <taxon>Burkholderiaceae</taxon>
        <taxon>Cupriavidus</taxon>
    </lineage>
</organism>
<dbReference type="CDD" id="cd05233">
    <property type="entry name" value="SDR_c"/>
    <property type="match status" value="1"/>
</dbReference>
<dbReference type="PANTHER" id="PTHR44196">
    <property type="entry name" value="DEHYDROGENASE/REDUCTASE SDR FAMILY MEMBER 7B"/>
    <property type="match status" value="1"/>
</dbReference>
<dbReference type="Gene3D" id="3.40.50.720">
    <property type="entry name" value="NAD(P)-binding Rossmann-like Domain"/>
    <property type="match status" value="1"/>
</dbReference>
<dbReference type="SUPFAM" id="SSF51735">
    <property type="entry name" value="NAD(P)-binding Rossmann-fold domains"/>
    <property type="match status" value="1"/>
</dbReference>
<dbReference type="PROSITE" id="PS00061">
    <property type="entry name" value="ADH_SHORT"/>
    <property type="match status" value="1"/>
</dbReference>
<comment type="similarity">
    <text evidence="1 3">Belongs to the short-chain dehydrogenases/reductases (SDR) family.</text>
</comment>
<protein>
    <submittedName>
        <fullName evidence="4">Short-chain dehydrogenase</fullName>
    </submittedName>
</protein>
<dbReference type="PRINTS" id="PR00080">
    <property type="entry name" value="SDRFAMILY"/>
</dbReference>
<keyword evidence="2" id="KW-0560">Oxidoreductase</keyword>
<evidence type="ECO:0000256" key="3">
    <source>
        <dbReference type="RuleBase" id="RU000363"/>
    </source>
</evidence>
<dbReference type="RefSeq" id="WP_071072142.1">
    <property type="nucleotide sequence ID" value="NZ_CP017755.1"/>
</dbReference>
<evidence type="ECO:0000256" key="2">
    <source>
        <dbReference type="ARBA" id="ARBA00023002"/>
    </source>
</evidence>
<dbReference type="InterPro" id="IPR036291">
    <property type="entry name" value="NAD(P)-bd_dom_sf"/>
</dbReference>
<evidence type="ECO:0000313" key="5">
    <source>
        <dbReference type="Proteomes" id="UP000177515"/>
    </source>
</evidence>
<sequence>MQAGEALRGVVITGAAGALGRAVAARFAREGARLALIDRELAPLQAAFGGMGGTPPPLLHAADVTSPDAMAQAAGVILGALGQVDVLVHVAGGFEMGEPVHALSRAAWQRMMDLNAWSLVAVTGPFLPPMLARGSGRVVAVSARSAAAGVAGMSAYCASKSALQRLVESLSQEVRGAGVHVNSVAPSVLDTPANRQAMPDADPSTWVSTAQAAEAIAFLASAAADAVHGRHLVLDGLS</sequence>
<keyword evidence="5" id="KW-1185">Reference proteome</keyword>
<dbReference type="Pfam" id="PF00106">
    <property type="entry name" value="adh_short"/>
    <property type="match status" value="1"/>
</dbReference>
<proteinExistence type="inferred from homology"/>
<gene>
    <name evidence="4" type="ORF">BKK80_27910</name>
</gene>
<accession>A0ABN4TX18</accession>
<reference evidence="4 5" key="1">
    <citation type="submission" date="2016-10" db="EMBL/GenBank/DDBJ databases">
        <title>Complete genome sequences of three Cupriavidus strains isolated from various Malaysian environments.</title>
        <authorList>
            <person name="Abdullah A.A.-A."/>
            <person name="Shafie N.A.H."/>
            <person name="Lau N.S."/>
        </authorList>
    </citation>
    <scope>NUCLEOTIDE SEQUENCE [LARGE SCALE GENOMIC DNA]</scope>
    <source>
        <strain evidence="4 5">USMAA1020</strain>
    </source>
</reference>